<dbReference type="RefSeq" id="WP_022261129.1">
    <property type="nucleotide sequence ID" value="NZ_BAABRZ010000003.1"/>
</dbReference>
<organism evidence="1">
    <name type="scientific">Anaerostipes caccae</name>
    <dbReference type="NCBI Taxonomy" id="105841"/>
    <lineage>
        <taxon>Bacteria</taxon>
        <taxon>Bacillati</taxon>
        <taxon>Bacillota</taxon>
        <taxon>Clostridia</taxon>
        <taxon>Lachnospirales</taxon>
        <taxon>Lachnospiraceae</taxon>
        <taxon>Anaerostipes</taxon>
    </lineage>
</organism>
<proteinExistence type="predicted"/>
<reference evidence="1" key="1">
    <citation type="submission" date="2019-11" db="EMBL/GenBank/DDBJ databases">
        <authorList>
            <person name="Feng L."/>
        </authorList>
    </citation>
    <scope>NUCLEOTIDE SEQUENCE</scope>
    <source>
        <strain evidence="1">AcaccaeLFYP115</strain>
    </source>
</reference>
<accession>A0A6N2WA42</accession>
<evidence type="ECO:0000313" key="1">
    <source>
        <dbReference type="EMBL" id="VYT38943.1"/>
    </source>
</evidence>
<protein>
    <submittedName>
        <fullName evidence="1">Uncharacterized protein</fullName>
    </submittedName>
</protein>
<sequence>MKKKKELTNEEIDENIFDMCSTCSTTDCTGLIPANPESEAAMESYEELYPFRPPVINIKDCPNADEHDPK</sequence>
<dbReference type="EMBL" id="CACRSQ010000010">
    <property type="protein sequence ID" value="VYT38943.1"/>
    <property type="molecule type" value="Genomic_DNA"/>
</dbReference>
<gene>
    <name evidence="1" type="ORF">ACLFYP115_03135</name>
</gene>
<dbReference type="GeneID" id="69469288"/>
<dbReference type="AlphaFoldDB" id="A0A6N2WA42"/>
<name>A0A6N2WA42_9FIRM</name>